<sequence>IFCYSSTVLGIEAESENSFPPDGNAVYCSGTADSCHLGAQSLAEGNRHGVVTTSCDRGCDFRLHGVMRALNDAPGTESQFAHEFSVSFAAPRNGPVEEQDNQDKDI</sequence>
<organism evidence="1">
    <name type="scientific">Mesocestoides corti</name>
    <name type="common">Flatworm</name>
    <dbReference type="NCBI Taxonomy" id="53468"/>
    <lineage>
        <taxon>Eukaryota</taxon>
        <taxon>Metazoa</taxon>
        <taxon>Spiralia</taxon>
        <taxon>Lophotrochozoa</taxon>
        <taxon>Platyhelminthes</taxon>
        <taxon>Cestoda</taxon>
        <taxon>Eucestoda</taxon>
        <taxon>Cyclophyllidea</taxon>
        <taxon>Mesocestoididae</taxon>
        <taxon>Mesocestoides</taxon>
    </lineage>
</organism>
<protein>
    <submittedName>
        <fullName evidence="1">LCCL domain-containing protein</fullName>
    </submittedName>
</protein>
<name>A0A5K3EUD8_MESCO</name>
<reference evidence="1" key="1">
    <citation type="submission" date="2019-11" db="UniProtKB">
        <authorList>
            <consortium name="WormBaseParasite"/>
        </authorList>
    </citation>
    <scope>IDENTIFICATION</scope>
</reference>
<dbReference type="WBParaSite" id="MCU_003170-RA">
    <property type="protein sequence ID" value="MCU_003170-RA"/>
    <property type="gene ID" value="MCU_003170"/>
</dbReference>
<proteinExistence type="predicted"/>
<accession>A0A5K3EUD8</accession>
<dbReference type="AlphaFoldDB" id="A0A5K3EUD8"/>
<evidence type="ECO:0000313" key="1">
    <source>
        <dbReference type="WBParaSite" id="MCU_003170-RA"/>
    </source>
</evidence>